<evidence type="ECO:0000256" key="1">
    <source>
        <dbReference type="SAM" id="Phobius"/>
    </source>
</evidence>
<proteinExistence type="predicted"/>
<organism evidence="2 3">
    <name type="scientific">Pseudoroseicyclus tamaricis</name>
    <dbReference type="NCBI Taxonomy" id="2705421"/>
    <lineage>
        <taxon>Bacteria</taxon>
        <taxon>Pseudomonadati</taxon>
        <taxon>Pseudomonadota</taxon>
        <taxon>Alphaproteobacteria</taxon>
        <taxon>Rhodobacterales</taxon>
        <taxon>Paracoccaceae</taxon>
        <taxon>Pseudoroseicyclus</taxon>
    </lineage>
</organism>
<feature type="transmembrane region" description="Helical" evidence="1">
    <location>
        <begin position="338"/>
        <end position="362"/>
    </location>
</feature>
<keyword evidence="1" id="KW-0812">Transmembrane</keyword>
<feature type="transmembrane region" description="Helical" evidence="1">
    <location>
        <begin position="32"/>
        <end position="53"/>
    </location>
</feature>
<accession>A0A6B2JXX9</accession>
<keyword evidence="1" id="KW-0472">Membrane</keyword>
<comment type="caution">
    <text evidence="2">The sequence shown here is derived from an EMBL/GenBank/DDBJ whole genome shotgun (WGS) entry which is preliminary data.</text>
</comment>
<sequence>MSQGTKFGGLTELRAHLTPPLLAGRWPTYIRGWLGCFAISLLPLLVPLLVALLSVPVPLPPDFTAPEPPPALQAAEARRAEMLTDPAVALSPSPSELAEEMAALEAMAAEVGAAPAGGPAETAEVHRRYQARGRAVLALIASITLSLTMAWAQRRMIDRHTHSFWPGDNRGLPASEGGGKTDGHRPVYLAPEIVGASGLIAAILLGAYGLVPPWLTEPTPLLGERLLWVVLLAAAIAAFLLVSTITALGARIFAGNYPDVRRIEHIGRKILRGHQILMAERIGTPAAKLGRLRDAEYEHGPWVPSRIADHAKELWQASRLELPDLPVNRRMAPQHLKAVLDALMVALLVPLLAALIAAALWLDLALAATPAGEELRAALAATGDMLMVAAGVGSSAMLALIYLPAATRLAPYISAAEDQRAAPAPPANWRFGAIEPAVTDAQGRRAELAMWEPEPEEEENDFPREMILQLGCTRAKFVTIMQAAHYGAGLHEMLEKLGKARLREVVGLLAPTATGLLLALIG</sequence>
<keyword evidence="3" id="KW-1185">Reference proteome</keyword>
<gene>
    <name evidence="2" type="ORF">GZA08_09170</name>
</gene>
<feature type="transmembrane region" description="Helical" evidence="1">
    <location>
        <begin position="135"/>
        <end position="152"/>
    </location>
</feature>
<dbReference type="EMBL" id="JAAGAB010000002">
    <property type="protein sequence ID" value="NDV01134.1"/>
    <property type="molecule type" value="Genomic_DNA"/>
</dbReference>
<evidence type="ECO:0000313" key="2">
    <source>
        <dbReference type="EMBL" id="NDV01134.1"/>
    </source>
</evidence>
<protein>
    <submittedName>
        <fullName evidence="2">Uncharacterized protein</fullName>
    </submittedName>
</protein>
<name>A0A6B2JXX9_9RHOB</name>
<dbReference type="RefSeq" id="WP_163892498.1">
    <property type="nucleotide sequence ID" value="NZ_JAAFYS010000002.1"/>
</dbReference>
<feature type="transmembrane region" description="Helical" evidence="1">
    <location>
        <begin position="227"/>
        <end position="254"/>
    </location>
</feature>
<feature type="transmembrane region" description="Helical" evidence="1">
    <location>
        <begin position="193"/>
        <end position="215"/>
    </location>
</feature>
<evidence type="ECO:0000313" key="3">
    <source>
        <dbReference type="Proteomes" id="UP000474757"/>
    </source>
</evidence>
<reference evidence="2 3" key="1">
    <citation type="submission" date="2020-02" db="EMBL/GenBank/DDBJ databases">
        <title>Pseudoroseicyclus tamarix, sp. nov., isolated from offshore sediment of a Tamarix chinensis forest.</title>
        <authorList>
            <person name="Gai Y."/>
        </authorList>
    </citation>
    <scope>NUCLEOTIDE SEQUENCE [LARGE SCALE GENOMIC DNA]</scope>
    <source>
        <strain evidence="2 3">CLL3-39</strain>
    </source>
</reference>
<keyword evidence="1" id="KW-1133">Transmembrane helix</keyword>
<dbReference type="AlphaFoldDB" id="A0A6B2JXX9"/>
<feature type="transmembrane region" description="Helical" evidence="1">
    <location>
        <begin position="382"/>
        <end position="403"/>
    </location>
</feature>
<dbReference type="Proteomes" id="UP000474757">
    <property type="component" value="Unassembled WGS sequence"/>
</dbReference>